<evidence type="ECO:0000256" key="1">
    <source>
        <dbReference type="SAM" id="Coils"/>
    </source>
</evidence>
<protein>
    <submittedName>
        <fullName evidence="2">Uncharacterized protein</fullName>
    </submittedName>
</protein>
<evidence type="ECO:0000313" key="2">
    <source>
        <dbReference type="EMBL" id="EFZ33960.1"/>
    </source>
</evidence>
<accession>E7FSS7</accession>
<dbReference type="AlphaFoldDB" id="E7FSS7"/>
<organism evidence="2 3">
    <name type="scientific">Ligilactobacillus ruminis ATCC 25644</name>
    <dbReference type="NCBI Taxonomy" id="525362"/>
    <lineage>
        <taxon>Bacteria</taxon>
        <taxon>Bacillati</taxon>
        <taxon>Bacillota</taxon>
        <taxon>Bacilli</taxon>
        <taxon>Lactobacillales</taxon>
        <taxon>Lactobacillaceae</taxon>
        <taxon>Ligilactobacillus</taxon>
    </lineage>
</organism>
<dbReference type="RefSeq" id="WP_003692764.1">
    <property type="nucleotide sequence ID" value="NZ_AFYE01000010.1"/>
</dbReference>
<feature type="coiled-coil region" evidence="1">
    <location>
        <begin position="269"/>
        <end position="331"/>
    </location>
</feature>
<proteinExistence type="predicted"/>
<comment type="caution">
    <text evidence="2">The sequence shown here is derived from an EMBL/GenBank/DDBJ whole genome shotgun (WGS) entry which is preliminary data.</text>
</comment>
<dbReference type="HOGENOM" id="CLU_045524_0_0_9"/>
<dbReference type="PATRIC" id="fig|525362.12.peg.2067"/>
<evidence type="ECO:0000313" key="3">
    <source>
        <dbReference type="Proteomes" id="UP000004099"/>
    </source>
</evidence>
<dbReference type="Proteomes" id="UP000004099">
    <property type="component" value="Unassembled WGS sequence"/>
</dbReference>
<reference evidence="2 3" key="1">
    <citation type="submission" date="2011-01" db="EMBL/GenBank/DDBJ databases">
        <authorList>
            <person name="Muzny D."/>
            <person name="Qin X."/>
            <person name="Buhay C."/>
            <person name="Dugan-Rocha S."/>
            <person name="Ding Y."/>
            <person name="Chen G."/>
            <person name="Hawes A."/>
            <person name="Holder M."/>
            <person name="Jhangiani S."/>
            <person name="Johnson A."/>
            <person name="Khan Z."/>
            <person name="Li Z."/>
            <person name="Liu W."/>
            <person name="Liu X."/>
            <person name="Perez L."/>
            <person name="Shen H."/>
            <person name="Wang Q."/>
            <person name="Watt J."/>
            <person name="Xi L."/>
            <person name="Xin Y."/>
            <person name="Zhou J."/>
            <person name="Deng J."/>
            <person name="Jiang H."/>
            <person name="Liu Y."/>
            <person name="Qu J."/>
            <person name="Song X.-Z."/>
            <person name="Zhang L."/>
            <person name="Villasana D."/>
            <person name="Johnson A."/>
            <person name="Liu J."/>
            <person name="Liyanage D."/>
            <person name="Lorensuhewa L."/>
            <person name="Robinson T."/>
            <person name="Song A."/>
            <person name="Song B.-B."/>
            <person name="Dinh H."/>
            <person name="Thornton R."/>
            <person name="Coyle M."/>
            <person name="Francisco L."/>
            <person name="Jackson L."/>
            <person name="Javaid M."/>
            <person name="Korchina V."/>
            <person name="Kovar C."/>
            <person name="Mata R."/>
            <person name="Mathew T."/>
            <person name="Ngo R."/>
            <person name="Nguyen L."/>
            <person name="Nguyen N."/>
            <person name="Okwuonu G."/>
            <person name="Ongeri F."/>
            <person name="Pham C."/>
            <person name="Simmons D."/>
            <person name="Wilczek-Boney K."/>
            <person name="Hale W."/>
            <person name="Jakkamsetti A."/>
            <person name="Pham P."/>
            <person name="Ruth R."/>
            <person name="San Lucas F."/>
            <person name="Warren J."/>
            <person name="Zhang J."/>
            <person name="Zhao Z."/>
            <person name="Zhou C."/>
            <person name="Zhu D."/>
            <person name="Lee S."/>
            <person name="Bess C."/>
            <person name="Blankenburg K."/>
            <person name="Forbes L."/>
            <person name="Fu Q."/>
            <person name="Gubbala S."/>
            <person name="Hirani K."/>
            <person name="Jayaseelan J.C."/>
            <person name="Lara F."/>
            <person name="Munidasa M."/>
            <person name="Palculict T."/>
            <person name="Patil S."/>
            <person name="Pu L.-L."/>
            <person name="Saada N."/>
            <person name="Tang L."/>
            <person name="Weissenberger G."/>
            <person name="Zhu Y."/>
            <person name="Hemphill L."/>
            <person name="Shang Y."/>
            <person name="Youmans B."/>
            <person name="Ayvaz T."/>
            <person name="Ross M."/>
            <person name="Santibanez J."/>
            <person name="Aqrawi P."/>
            <person name="Gross S."/>
            <person name="Joshi V."/>
            <person name="Fowler G."/>
            <person name="Nazareth L."/>
            <person name="Reid J."/>
            <person name="Worley K."/>
            <person name="Petrosino J."/>
            <person name="Highlander S."/>
            <person name="Gibbs R."/>
        </authorList>
    </citation>
    <scope>NUCLEOTIDE SEQUENCE [LARGE SCALE GENOMIC DNA]</scope>
    <source>
        <strain evidence="2 3">ATCC 25644</strain>
    </source>
</reference>
<gene>
    <name evidence="2" type="ORF">HMPREF0542_11954</name>
</gene>
<keyword evidence="1" id="KW-0175">Coiled coil</keyword>
<name>E7FSS7_9LACO</name>
<sequence>MLLYSTVLETRDIAEDDFIRLVIRCSQENPYPENVIRNLKWNGERNVRYGDDDLWLEIAELKEERIIAVRYEKKAANGAVWDTDYVMDFAANRISIQLERSYTEGASLDNQRFTTPHFISMLISSGYLADDNGLPVLNAELEASKENAATLVSAVTFEQSYRLPVVYISKRDGKKLPFDVRMLCSRLKGNAHVIVARNRKFSKKTSEKYGCVLERNGDAGVYFPNGTHMRIPAGRKTDERIAAEVLKYMALQKLPELCTWQGVANALMLERIGEQKEEVRKALLEKEKAEGEIREYFDEFDADNEKLKLRIEELMQRNTRLEAEVNGLRTRLSSSGQVPVLFGGKETDLYPGEISEMVLDAVSDGLERTRGEGRRADVYGDILQSNGYANLRRKRQAEVKRIFTGYRVMTGSTKKDLEELGITVTGDGKHYKLAYYGDPRYVRAISKTGSDRREGANIAAVINATMM</sequence>
<dbReference type="EMBL" id="ACGS02000047">
    <property type="protein sequence ID" value="EFZ33960.1"/>
    <property type="molecule type" value="Genomic_DNA"/>
</dbReference>